<comment type="caution">
    <text evidence="2">The sequence shown here is derived from an EMBL/GenBank/DDBJ whole genome shotgun (WGS) entry which is preliminary data.</text>
</comment>
<sequence length="67" mass="7187">MTVTAPQRETARRPLRASEHHAAPIEPLSDQLPGLDPADVIARGREDMLTDVALDLLTAQKAEGDAS</sequence>
<gene>
    <name evidence="2" type="ORF">ACFYNQ_49665</name>
</gene>
<protein>
    <recommendedName>
        <fullName evidence="4">Transposase</fullName>
    </recommendedName>
</protein>
<evidence type="ECO:0000256" key="1">
    <source>
        <dbReference type="SAM" id="MobiDB-lite"/>
    </source>
</evidence>
<feature type="region of interest" description="Disordered" evidence="1">
    <location>
        <begin position="1"/>
        <end position="37"/>
    </location>
</feature>
<dbReference type="Proteomes" id="UP001601303">
    <property type="component" value="Unassembled WGS sequence"/>
</dbReference>
<evidence type="ECO:0000313" key="3">
    <source>
        <dbReference type="Proteomes" id="UP001601303"/>
    </source>
</evidence>
<keyword evidence="3" id="KW-1185">Reference proteome</keyword>
<dbReference type="EMBL" id="JBIAHM010000030">
    <property type="protein sequence ID" value="MFE9606595.1"/>
    <property type="molecule type" value="Genomic_DNA"/>
</dbReference>
<evidence type="ECO:0008006" key="4">
    <source>
        <dbReference type="Google" id="ProtNLM"/>
    </source>
</evidence>
<feature type="compositionally biased region" description="Basic and acidic residues" evidence="1">
    <location>
        <begin position="9"/>
        <end position="23"/>
    </location>
</feature>
<name>A0ABW6MKE3_9ACTN</name>
<evidence type="ECO:0000313" key="2">
    <source>
        <dbReference type="EMBL" id="MFE9606595.1"/>
    </source>
</evidence>
<reference evidence="2 3" key="1">
    <citation type="submission" date="2024-10" db="EMBL/GenBank/DDBJ databases">
        <title>The Natural Products Discovery Center: Release of the First 8490 Sequenced Strains for Exploring Actinobacteria Biosynthetic Diversity.</title>
        <authorList>
            <person name="Kalkreuter E."/>
            <person name="Kautsar S.A."/>
            <person name="Yang D."/>
            <person name="Bader C.D."/>
            <person name="Teijaro C.N."/>
            <person name="Fluegel L."/>
            <person name="Davis C.M."/>
            <person name="Simpson J.R."/>
            <person name="Lauterbach L."/>
            <person name="Steele A.D."/>
            <person name="Gui C."/>
            <person name="Meng S."/>
            <person name="Li G."/>
            <person name="Viehrig K."/>
            <person name="Ye F."/>
            <person name="Su P."/>
            <person name="Kiefer A.F."/>
            <person name="Nichols A."/>
            <person name="Cepeda A.J."/>
            <person name="Yan W."/>
            <person name="Fan B."/>
            <person name="Jiang Y."/>
            <person name="Adhikari A."/>
            <person name="Zheng C.-J."/>
            <person name="Schuster L."/>
            <person name="Cowan T.M."/>
            <person name="Smanski M.J."/>
            <person name="Chevrette M.G."/>
            <person name="De Carvalho L.P.S."/>
            <person name="Shen B."/>
        </authorList>
    </citation>
    <scope>NUCLEOTIDE SEQUENCE [LARGE SCALE GENOMIC DNA]</scope>
    <source>
        <strain evidence="2 3">NPDC006488</strain>
    </source>
</reference>
<dbReference type="RefSeq" id="WP_388115228.1">
    <property type="nucleotide sequence ID" value="NZ_JBIAHM010000030.1"/>
</dbReference>
<proteinExistence type="predicted"/>
<accession>A0ABW6MKE3</accession>
<organism evidence="2 3">
    <name type="scientific">Streptomyces hokutonensis</name>
    <dbReference type="NCBI Taxonomy" id="1306990"/>
    <lineage>
        <taxon>Bacteria</taxon>
        <taxon>Bacillati</taxon>
        <taxon>Actinomycetota</taxon>
        <taxon>Actinomycetes</taxon>
        <taxon>Kitasatosporales</taxon>
        <taxon>Streptomycetaceae</taxon>
        <taxon>Streptomyces</taxon>
    </lineage>
</organism>